<dbReference type="PANTHER" id="PTHR35882">
    <property type="entry name" value="PELA"/>
    <property type="match status" value="1"/>
</dbReference>
<name>D6GQE9_FILAD</name>
<dbReference type="RefSeq" id="WP_014262916.1">
    <property type="nucleotide sequence ID" value="NC_016630.1"/>
</dbReference>
<dbReference type="eggNOG" id="COG3868">
    <property type="taxonomic scope" value="Bacteria"/>
</dbReference>
<dbReference type="EMBL" id="CP002390">
    <property type="protein sequence ID" value="EFE29002.2"/>
    <property type="molecule type" value="Genomic_DNA"/>
</dbReference>
<protein>
    <recommendedName>
        <fullName evidence="2">Glycoside-hydrolase family GH114 TIM-barrel domain-containing protein</fullName>
    </recommendedName>
</protein>
<feature type="domain" description="Glycoside-hydrolase family GH114 TIM-barrel" evidence="2">
    <location>
        <begin position="48"/>
        <end position="273"/>
    </location>
</feature>
<dbReference type="InterPro" id="IPR013785">
    <property type="entry name" value="Aldolase_TIM"/>
</dbReference>
<evidence type="ECO:0000313" key="3">
    <source>
        <dbReference type="EMBL" id="EFE29002.2"/>
    </source>
</evidence>
<feature type="transmembrane region" description="Helical" evidence="1">
    <location>
        <begin position="6"/>
        <end position="25"/>
    </location>
</feature>
<keyword evidence="1" id="KW-1133">Transmembrane helix</keyword>
<dbReference type="InterPro" id="IPR017853">
    <property type="entry name" value="GH"/>
</dbReference>
<evidence type="ECO:0000313" key="4">
    <source>
        <dbReference type="Proteomes" id="UP000007468"/>
    </source>
</evidence>
<gene>
    <name evidence="3" type="ordered locus">HMPREF0389_00924</name>
</gene>
<dbReference type="HOGENOM" id="CLU_094223_0_0_9"/>
<evidence type="ECO:0000256" key="1">
    <source>
        <dbReference type="SAM" id="Phobius"/>
    </source>
</evidence>
<dbReference type="PANTHER" id="PTHR35882:SF2">
    <property type="entry name" value="PELA"/>
    <property type="match status" value="1"/>
</dbReference>
<evidence type="ECO:0000259" key="2">
    <source>
        <dbReference type="Pfam" id="PF03537"/>
    </source>
</evidence>
<dbReference type="Pfam" id="PF03537">
    <property type="entry name" value="Glyco_hydro_114"/>
    <property type="match status" value="1"/>
</dbReference>
<reference evidence="4" key="1">
    <citation type="submission" date="2010-12" db="EMBL/GenBank/DDBJ databases">
        <title>The genome sequence of Filifactor alocis strain ATCC 35896.</title>
        <authorList>
            <consortium name="The Broad Institute Genome Sequencing Platform"/>
            <person name="Ward D."/>
            <person name="Earl A."/>
            <person name="Feldgarden M."/>
            <person name="Young S.K."/>
            <person name="Gargeya S."/>
            <person name="Zeng Q."/>
            <person name="Alvarado L."/>
            <person name="Berlin A."/>
            <person name="Bochicchio J."/>
            <person name="Chapman S.B."/>
            <person name="Chen Z."/>
            <person name="Freedman E."/>
            <person name="Gellesch M."/>
            <person name="Goldberg J."/>
            <person name="Griggs A."/>
            <person name="Gujja S."/>
            <person name="Heilman E."/>
            <person name="Heiman D."/>
            <person name="Howarth C."/>
            <person name="Mehta T."/>
            <person name="Neiman D."/>
            <person name="Pearson M."/>
            <person name="Roberts A."/>
            <person name="Saif S."/>
            <person name="Shea T."/>
            <person name="Shenoy N."/>
            <person name="Sisk P."/>
            <person name="Stolte C."/>
            <person name="Sykes S."/>
            <person name="White J."/>
            <person name="Yandava C."/>
            <person name="Izard J."/>
            <person name="Blanton J.M."/>
            <person name="Baranova O.V."/>
            <person name="Tanner A.C."/>
            <person name="Dewhirst F.E."/>
            <person name="Haas B."/>
            <person name="Nusbaum C."/>
            <person name="Birren B."/>
        </authorList>
    </citation>
    <scope>NUCLEOTIDE SEQUENCE [LARGE SCALE GENOMIC DNA]</scope>
    <source>
        <strain evidence="4">ATCC 35896 / D40 B5</strain>
    </source>
</reference>
<dbReference type="KEGG" id="faa:HMPREF0389_00924"/>
<keyword evidence="4" id="KW-1185">Reference proteome</keyword>
<dbReference type="Proteomes" id="UP000007468">
    <property type="component" value="Chromosome"/>
</dbReference>
<dbReference type="SUPFAM" id="SSF51445">
    <property type="entry name" value="(Trans)glycosidases"/>
    <property type="match status" value="1"/>
</dbReference>
<dbReference type="InterPro" id="IPR004352">
    <property type="entry name" value="GH114_TIM-barrel"/>
</dbReference>
<organism evidence="3 4">
    <name type="scientific">Filifactor alocis (strain ATCC 35896 / CCUG 47790 / D40 B5)</name>
    <name type="common">Fusobacterium alocis</name>
    <dbReference type="NCBI Taxonomy" id="546269"/>
    <lineage>
        <taxon>Bacteria</taxon>
        <taxon>Bacillati</taxon>
        <taxon>Bacillota</taxon>
        <taxon>Clostridia</taxon>
        <taxon>Peptostreptococcales</taxon>
        <taxon>Filifactoraceae</taxon>
        <taxon>Filifactor</taxon>
    </lineage>
</organism>
<dbReference type="PATRIC" id="fig|546269.5.peg.1428"/>
<sequence length="274" mass="32100">MIKRQFTKAIFFIVIIVIVAGLFFYRAPHHKTRYGVWIGLHPDDIASLEPYDTVVIDASYFSKEQIELLHQQGKTVYSYLNIGSLENFRPYFAEFQDITLGAYENWEEEYWIDVSDKEWQDHLTQVLAKNLVDKGVDGFFLDNADVWYFYPEEKIYTGLADILQQLKQEYKLPIIINGGDTFVSTLIDSDKTDLIDGINQETVFTSIDFEHKTFGKQEPEQTKYLWDYLMKCQKAGLSVYLLEYGEDKLLQKKIQNECEQSGFEYYISPSLELK</sequence>
<accession>D6GQE9</accession>
<dbReference type="STRING" id="546269.HMPREF0389_00924"/>
<keyword evidence="1" id="KW-0812">Transmembrane</keyword>
<keyword evidence="1" id="KW-0472">Membrane</keyword>
<dbReference type="AlphaFoldDB" id="D6GQE9"/>
<proteinExistence type="predicted"/>
<dbReference type="OrthoDB" id="10730at2"/>
<dbReference type="Gene3D" id="3.20.20.70">
    <property type="entry name" value="Aldolase class I"/>
    <property type="match status" value="1"/>
</dbReference>